<dbReference type="EMBL" id="JASNFN010000003">
    <property type="protein sequence ID" value="MDP5181940.1"/>
    <property type="molecule type" value="Genomic_DNA"/>
</dbReference>
<evidence type="ECO:0000313" key="3">
    <source>
        <dbReference type="Proteomes" id="UP001233673"/>
    </source>
</evidence>
<proteinExistence type="predicted"/>
<dbReference type="Gene3D" id="3.10.490.10">
    <property type="entry name" value="Gamma-glutamyl cyclotransferase-like"/>
    <property type="match status" value="1"/>
</dbReference>
<gene>
    <name evidence="2" type="ORF">QOZ88_04765</name>
</gene>
<dbReference type="Proteomes" id="UP001233673">
    <property type="component" value="Unassembled WGS sequence"/>
</dbReference>
<sequence length="131" mass="14139">MTETTQLAVNGTLMRGLELNDNLVEVGATFLREDTTAAVYRLWTIDDRHPAMIRTTDGTGTSVHLEVWDIPLVGLASVLAKEPAGLTIGKVLLADGSEVLGVVGEPFLVEGQREITEFAGWRAYAAAAEER</sequence>
<name>A0ABT9I8N3_9ACTN</name>
<feature type="domain" description="Allophanate hydrolase C-terminal" evidence="1">
    <location>
        <begin position="6"/>
        <end position="125"/>
    </location>
</feature>
<evidence type="ECO:0000313" key="2">
    <source>
        <dbReference type="EMBL" id="MDP5181940.1"/>
    </source>
</evidence>
<comment type="caution">
    <text evidence="2">The sequence shown here is derived from an EMBL/GenBank/DDBJ whole genome shotgun (WGS) entry which is preliminary data.</text>
</comment>
<dbReference type="Pfam" id="PF21986">
    <property type="entry name" value="AH_C"/>
    <property type="match status" value="1"/>
</dbReference>
<accession>A0ABT9I8N3</accession>
<organism evidence="2 3">
    <name type="scientific">Blastococcus carthaginiensis</name>
    <dbReference type="NCBI Taxonomy" id="3050034"/>
    <lineage>
        <taxon>Bacteria</taxon>
        <taxon>Bacillati</taxon>
        <taxon>Actinomycetota</taxon>
        <taxon>Actinomycetes</taxon>
        <taxon>Geodermatophilales</taxon>
        <taxon>Geodermatophilaceae</taxon>
        <taxon>Blastococcus</taxon>
    </lineage>
</organism>
<evidence type="ECO:0000259" key="1">
    <source>
        <dbReference type="Pfam" id="PF21986"/>
    </source>
</evidence>
<dbReference type="RefSeq" id="WP_305998647.1">
    <property type="nucleotide sequence ID" value="NZ_JASNFN010000003.1"/>
</dbReference>
<dbReference type="InterPro" id="IPR053844">
    <property type="entry name" value="AH_C"/>
</dbReference>
<keyword evidence="3" id="KW-1185">Reference proteome</keyword>
<protein>
    <recommendedName>
        <fullName evidence="1">Allophanate hydrolase C-terminal domain-containing protein</fullName>
    </recommendedName>
</protein>
<reference evidence="3" key="1">
    <citation type="submission" date="2023-05" db="EMBL/GenBank/DDBJ databases">
        <title>Draft genome of Pseudofrankia sp. BMG5.37.</title>
        <authorList>
            <person name="Gtari M."/>
            <person name="Ghodhbane F."/>
            <person name="Sbissi I."/>
        </authorList>
    </citation>
    <scope>NUCLEOTIDE SEQUENCE [LARGE SCALE GENOMIC DNA]</scope>
    <source>
        <strain evidence="3">BMG 814</strain>
    </source>
</reference>